<dbReference type="SMART" id="SM00320">
    <property type="entry name" value="WD40"/>
    <property type="match status" value="5"/>
</dbReference>
<dbReference type="InterPro" id="IPR036322">
    <property type="entry name" value="WD40_repeat_dom_sf"/>
</dbReference>
<dbReference type="InterPro" id="IPR037379">
    <property type="entry name" value="WDR74/Nsa1"/>
</dbReference>
<dbReference type="PANTHER" id="PTHR16038:SF4">
    <property type="entry name" value="WD REPEAT-CONTAINING PROTEIN 74"/>
    <property type="match status" value="1"/>
</dbReference>
<dbReference type="PANTHER" id="PTHR16038">
    <property type="entry name" value="NOP SEVEN ASSOCIATED PROTEIN 1"/>
    <property type="match status" value="1"/>
</dbReference>
<organism evidence="2 3">
    <name type="scientific">Nesidiocoris tenuis</name>
    <dbReference type="NCBI Taxonomy" id="355587"/>
    <lineage>
        <taxon>Eukaryota</taxon>
        <taxon>Metazoa</taxon>
        <taxon>Ecdysozoa</taxon>
        <taxon>Arthropoda</taxon>
        <taxon>Hexapoda</taxon>
        <taxon>Insecta</taxon>
        <taxon>Pterygota</taxon>
        <taxon>Neoptera</taxon>
        <taxon>Paraneoptera</taxon>
        <taxon>Hemiptera</taxon>
        <taxon>Heteroptera</taxon>
        <taxon>Panheteroptera</taxon>
        <taxon>Cimicomorpha</taxon>
        <taxon>Miridae</taxon>
        <taxon>Dicyphina</taxon>
        <taxon>Nesidiocoris</taxon>
    </lineage>
</organism>
<sequence>MKNRPFNVFVGTASGLFKSINAVEKEELLVVNVDGVKGGTNRNPVTSLSWATGVDNGTQVIVGWANHTVKIFSPQLGKFIKTEDRKCGDGALVSVAKHQGTMVTAVDSGVVKIWKEGNSSENKIVTGTHLEKMRCKASPGGGVTIATSGKENDLKLWDLATMKQTFNAKNVRHDELELRVPVWVTDIAFLQEKVAVTTKHGHVRLYDPLSSMRRPVVNVQVPEQALCSISPCFKDFHVVVGSGSGQMNLVDLRSKGVAMNKYKGFLGCVKSISASVDHPYIASVSTDRHFRLHHLETKDVLVKEYMQSKLTGVLVADDFTFKQPEYYEDDDDVQLISAPEGGIKEIVEVKKEEPLPALVESLKKDKEEPLAAPPEKRSRSGGASAKKKHKNS</sequence>
<dbReference type="Gene3D" id="2.130.10.10">
    <property type="entry name" value="YVTN repeat-like/Quinoprotein amine dehydrogenase"/>
    <property type="match status" value="2"/>
</dbReference>
<dbReference type="EMBL" id="AP028909">
    <property type="protein sequence ID" value="BES88408.1"/>
    <property type="molecule type" value="Genomic_DNA"/>
</dbReference>
<dbReference type="InterPro" id="IPR015943">
    <property type="entry name" value="WD40/YVTN_repeat-like_dom_sf"/>
</dbReference>
<feature type="region of interest" description="Disordered" evidence="1">
    <location>
        <begin position="358"/>
        <end position="392"/>
    </location>
</feature>
<reference evidence="2 3" key="1">
    <citation type="submission" date="2023-09" db="EMBL/GenBank/DDBJ databases">
        <title>Nesidiocoris tenuis whole genome shotgun sequence.</title>
        <authorList>
            <person name="Shibata T."/>
            <person name="Shimoda M."/>
            <person name="Kobayashi T."/>
            <person name="Uehara T."/>
        </authorList>
    </citation>
    <scope>NUCLEOTIDE SEQUENCE [LARGE SCALE GENOMIC DNA]</scope>
    <source>
        <strain evidence="2 3">Japan</strain>
    </source>
</reference>
<evidence type="ECO:0000313" key="3">
    <source>
        <dbReference type="Proteomes" id="UP001307889"/>
    </source>
</evidence>
<protein>
    <submittedName>
        <fullName evidence="2">WD domain, G-beta repeat</fullName>
    </submittedName>
</protein>
<evidence type="ECO:0000313" key="2">
    <source>
        <dbReference type="EMBL" id="BES88408.1"/>
    </source>
</evidence>
<gene>
    <name evidence="2" type="ORF">NTJ_01214</name>
</gene>
<proteinExistence type="predicted"/>
<evidence type="ECO:0000256" key="1">
    <source>
        <dbReference type="SAM" id="MobiDB-lite"/>
    </source>
</evidence>
<dbReference type="SUPFAM" id="SSF50978">
    <property type="entry name" value="WD40 repeat-like"/>
    <property type="match status" value="1"/>
</dbReference>
<dbReference type="InterPro" id="IPR001680">
    <property type="entry name" value="WD40_rpt"/>
</dbReference>
<dbReference type="Proteomes" id="UP001307889">
    <property type="component" value="Chromosome 1"/>
</dbReference>
<keyword evidence="3" id="KW-1185">Reference proteome</keyword>
<accession>A0ABN7A804</accession>
<name>A0ABN7A804_9HEMI</name>
<feature type="compositionally biased region" description="Basic and acidic residues" evidence="1">
    <location>
        <begin position="361"/>
        <end position="378"/>
    </location>
</feature>